<dbReference type="GO" id="GO:0030674">
    <property type="term" value="F:protein-macromolecule adaptor activity"/>
    <property type="evidence" value="ECO:0007669"/>
    <property type="project" value="TreeGrafter"/>
</dbReference>
<dbReference type="GO" id="GO:0007033">
    <property type="term" value="P:vacuole organization"/>
    <property type="evidence" value="ECO:0007669"/>
    <property type="project" value="TreeGrafter"/>
</dbReference>
<organism evidence="6 7">
    <name type="scientific">Trypanosoma rangeli</name>
    <dbReference type="NCBI Taxonomy" id="5698"/>
    <lineage>
        <taxon>Eukaryota</taxon>
        <taxon>Discoba</taxon>
        <taxon>Euglenozoa</taxon>
        <taxon>Kinetoplastea</taxon>
        <taxon>Metakinetoplastina</taxon>
        <taxon>Trypanosomatida</taxon>
        <taxon>Trypanosomatidae</taxon>
        <taxon>Trypanosoma</taxon>
        <taxon>Herpetosoma</taxon>
    </lineage>
</organism>
<comment type="caution">
    <text evidence="6">The sequence shown here is derived from an EMBL/GenBank/DDBJ whole genome shotgun (WGS) entry which is preliminary data.</text>
</comment>
<name>A0A3R7ME69_TRYRA</name>
<keyword evidence="7" id="KW-1185">Reference proteome</keyword>
<dbReference type="VEuPathDB" id="TriTrypDB:TRSC58_00124"/>
<feature type="region of interest" description="Disordered" evidence="4">
    <location>
        <begin position="655"/>
        <end position="680"/>
    </location>
</feature>
<dbReference type="RefSeq" id="XP_029236028.1">
    <property type="nucleotide sequence ID" value="XM_029384122.1"/>
</dbReference>
<dbReference type="Pfam" id="PF05131">
    <property type="entry name" value="Pep3_Vps18"/>
    <property type="match status" value="1"/>
</dbReference>
<dbReference type="GO" id="GO:0006904">
    <property type="term" value="P:vesicle docking involved in exocytosis"/>
    <property type="evidence" value="ECO:0007669"/>
    <property type="project" value="TreeGrafter"/>
</dbReference>
<dbReference type="Proteomes" id="UP000283634">
    <property type="component" value="Unassembled WGS sequence"/>
</dbReference>
<dbReference type="EMBL" id="MKGL01000301">
    <property type="protein sequence ID" value="RNF00907.1"/>
    <property type="molecule type" value="Genomic_DNA"/>
</dbReference>
<dbReference type="GeneID" id="40331259"/>
<sequence length="1604" mass="175926">MYVASEKVAWFDPALLRLGQVTSSIDGSVEVREVVRAVMRRRFEEETLTDCALNSGSVHAAVREFYNITEKQRGAAAAIGCRVERPACPIDHSVEPLAHVVVAGGTYAAVTEPVPQRLYFFDQHNDIAISCLKLACGGRMSEEISTADNFFIDERDVVAALFLEPRGNFCVVRWRSGRAAYYHIPRRSSGHSHDYYHCHSLQSEGWPAEVMKSGEEEERLESDMMPRRFPLQFRANVTGMTRPFYVECIAWDMNNTSDATTGDIILGSSSGGILLACRLETHGIVAARKLYQFPQPYSSYPIDSVAYMTDLQSPEHPHRHVVLIAQNTRLFVFSSLWGQGSSLEAAFDTSLLDCKNVVSHFTTAFPCAASLPLSGGVSSSSGSGGGGGGLMNYISVSNGATTTTATATIPFSVFSSSASVGCRHRALSSTVAPADASVLHATPEALRPRLLSCVVILDSRELLPTLPSALRVTPAGGRGGASRRGETEANALPTVATDKLPPVFFWQYGDTLTHGVILLTDLARMAGVEASQATTHTSTSLHKHEGCCSPAVRSPGLTSSFNTRLPLNVWQSLLPVGILSVVSLARLMQDLSALLQSQQGGTQRPPMFRRMPVGADKNATDACTPPRPLGLGDVERLLMLRHGGRHGVGGRFTLPSLTTPPLKRNPGFASKGEELRPSEGELQTAEKLVSVAMGYGHVVLTTTRAVYVFCHLAALPLPQEAFQWKSALVFTQELVAPAMRNTATGTRGDGVVTVFCSHDAGCSQVFHLCAASYIFDLRLCRRRCRAQYVAQLVDAVNHVGTGTVQRGSADKDELESTHGCEARTTGLDRQQMTLPQLHSWRNRFLSQPRTALSTTSGVSPPSTPMSAIYFGSGGGGLRLPLLSTLSQQPSGYSNDELRFEEWIWTHSDRAVNIPHIGALGGHVTTGLRTMEHYDTDCLYGMALRLAVSAPSEEERRELLPRIRHAYATRLFRQGRFLEAAAQHGLAMEGPPYLNTLLLEFSGVAVDDMEPLILVLLLRLRGYARRKSGLTAYSVEVGCLATWLVSLLLERCNQIGKEQHGDRDVSVLSASVAMTEANAPVAVGAAEAVGVHRRSLAMTAYLRRKYDLINPRQLLEDIFTQYGALVSWQAICTSIFGIASGELAISICSRLGHHGEVLSRLFLQQEQPLEGLVHLERHMLGGHGSATVATTTFPQGDSCISLQESLKAYWLQYASLLMRWCPCRFVRRGLIPFGSELGLTPMQIIPALLLYDPRRNETVFEAEGAAEAVLQRHVIEDSLLAEERARASCHAAQLYLEHVIYTEGYTNECLLNLLLYFTARDGDDGALTRFFTELRANATAHRLEISYAYRVCRQFRRQVGCAWTCFIAGRYAEAVRLAMKLRTEALAIHFIRSIKGDEEKELRHTLWKRLATTAARNRSGGSIRALQLIAESEGDLDASDVLPHLSGDVMMQDFREELLTSVSMFSNTLRDIKQIIEVSLNDVAALKRETEAIGQRPLTVPSSQRCAGCGKTALTRVFVAFKKCRHVYHKTCFDAARTNMEEQLCTLKEASALPSLHAEEEMRCITLAEVELECLLCSPRYLQLWLTVPLSYISSNTAGGSLILP</sequence>
<dbReference type="VEuPathDB" id="TriTrypDB:TRSC58_00031"/>
<reference evidence="6 7" key="1">
    <citation type="journal article" date="2018" name="BMC Genomics">
        <title>Genomic comparison of Trypanosoma conorhini and Trypanosoma rangeli to Trypanosoma cruzi strains of high and low virulence.</title>
        <authorList>
            <person name="Bradwell K.R."/>
            <person name="Koparde V.N."/>
            <person name="Matveyev A.V."/>
            <person name="Serrano M.G."/>
            <person name="Alves J.M."/>
            <person name="Parikh H."/>
            <person name="Huang B."/>
            <person name="Lee V."/>
            <person name="Espinosa-Alvarez O."/>
            <person name="Ortiz P.A."/>
            <person name="Costa-Martins A.G."/>
            <person name="Teixeira M.M."/>
            <person name="Buck G.A."/>
        </authorList>
    </citation>
    <scope>NUCLEOTIDE SEQUENCE [LARGE SCALE GENOMIC DNA]</scope>
    <source>
        <strain evidence="6 7">AM80</strain>
    </source>
</reference>
<gene>
    <name evidence="6" type="ORF">TraAM80_07326</name>
</gene>
<evidence type="ECO:0000256" key="2">
    <source>
        <dbReference type="ARBA" id="ARBA00022771"/>
    </source>
</evidence>
<proteinExistence type="predicted"/>
<evidence type="ECO:0000313" key="6">
    <source>
        <dbReference type="EMBL" id="RNF00907.1"/>
    </source>
</evidence>
<dbReference type="VEuPathDB" id="TriTrypDB:TRSC58_00514"/>
<evidence type="ECO:0000256" key="3">
    <source>
        <dbReference type="ARBA" id="ARBA00022833"/>
    </source>
</evidence>
<evidence type="ECO:0000256" key="1">
    <source>
        <dbReference type="ARBA" id="ARBA00022723"/>
    </source>
</evidence>
<dbReference type="GO" id="GO:0008270">
    <property type="term" value="F:zinc ion binding"/>
    <property type="evidence" value="ECO:0007669"/>
    <property type="project" value="UniProtKB-KW"/>
</dbReference>
<dbReference type="PANTHER" id="PTHR23323">
    <property type="entry name" value="VACUOLAR PROTEIN SORTING-ASSOCIATED PROTEIN"/>
    <property type="match status" value="1"/>
</dbReference>
<protein>
    <submittedName>
        <fullName evidence="6">Vacuolar protein sorting protein 18</fullName>
    </submittedName>
</protein>
<dbReference type="GO" id="GO:0030897">
    <property type="term" value="C:HOPS complex"/>
    <property type="evidence" value="ECO:0007669"/>
    <property type="project" value="TreeGrafter"/>
</dbReference>
<dbReference type="OrthoDB" id="252057at2759"/>
<keyword evidence="1" id="KW-0479">Metal-binding</keyword>
<dbReference type="PANTHER" id="PTHR23323:SF26">
    <property type="entry name" value="VACUOLAR PROTEIN SORTING-ASSOCIATED PROTEIN 18 HOMOLOG"/>
    <property type="match status" value="1"/>
</dbReference>
<dbReference type="GO" id="GO:0007032">
    <property type="term" value="P:endosome organization"/>
    <property type="evidence" value="ECO:0007669"/>
    <property type="project" value="TreeGrafter"/>
</dbReference>
<evidence type="ECO:0000259" key="5">
    <source>
        <dbReference type="Pfam" id="PF05131"/>
    </source>
</evidence>
<keyword evidence="3" id="KW-0862">Zinc</keyword>
<feature type="domain" description="Pep3/Vps18 beta-propeller" evidence="5">
    <location>
        <begin position="154"/>
        <end position="349"/>
    </location>
</feature>
<dbReference type="OMA" id="ERCNQIG"/>
<evidence type="ECO:0000313" key="7">
    <source>
        <dbReference type="Proteomes" id="UP000283634"/>
    </source>
</evidence>
<keyword evidence="2" id="KW-0863">Zinc-finger</keyword>
<dbReference type="GO" id="GO:0005768">
    <property type="term" value="C:endosome"/>
    <property type="evidence" value="ECO:0007669"/>
    <property type="project" value="TreeGrafter"/>
</dbReference>
<accession>A0A3R7ME69</accession>
<evidence type="ECO:0000256" key="4">
    <source>
        <dbReference type="SAM" id="MobiDB-lite"/>
    </source>
</evidence>
<dbReference type="InterPro" id="IPR007810">
    <property type="entry name" value="Pep3/Vps18_beta-prop"/>
</dbReference>
<dbReference type="GO" id="GO:0048284">
    <property type="term" value="P:organelle fusion"/>
    <property type="evidence" value="ECO:0007669"/>
    <property type="project" value="TreeGrafter"/>
</dbReference>